<reference evidence="11" key="2">
    <citation type="submission" date="2021-12" db="EMBL/GenBank/DDBJ databases">
        <title>Resequencing data analysis of finger millet.</title>
        <authorList>
            <person name="Hatakeyama M."/>
            <person name="Aluri S."/>
            <person name="Balachadran M.T."/>
            <person name="Sivarajan S.R."/>
            <person name="Poveda L."/>
            <person name="Shimizu-Inatsugi R."/>
            <person name="Schlapbach R."/>
            <person name="Sreeman S.M."/>
            <person name="Shimizu K.K."/>
        </authorList>
    </citation>
    <scope>NUCLEOTIDE SEQUENCE</scope>
</reference>
<dbReference type="Pfam" id="PF02265">
    <property type="entry name" value="S1-P1_nuclease"/>
    <property type="match status" value="2"/>
</dbReference>
<evidence type="ECO:0000313" key="11">
    <source>
        <dbReference type="EMBL" id="GJN01506.1"/>
    </source>
</evidence>
<protein>
    <recommendedName>
        <fullName evidence="3">Aspergillus nuclease S1</fullName>
        <ecNumber evidence="3">3.1.30.1</ecNumber>
    </recommendedName>
</protein>
<name>A0AAV5CTV5_ELECO</name>
<evidence type="ECO:0000256" key="8">
    <source>
        <dbReference type="ARBA" id="ARBA00023157"/>
    </source>
</evidence>
<dbReference type="Gene3D" id="1.10.575.10">
    <property type="entry name" value="P1 Nuclease"/>
    <property type="match status" value="2"/>
</dbReference>
<dbReference type="GO" id="GO:0003676">
    <property type="term" value="F:nucleic acid binding"/>
    <property type="evidence" value="ECO:0007669"/>
    <property type="project" value="InterPro"/>
</dbReference>
<dbReference type="EMBL" id="BQKI01000009">
    <property type="protein sequence ID" value="GJN01506.1"/>
    <property type="molecule type" value="Genomic_DNA"/>
</dbReference>
<keyword evidence="9" id="KW-0325">Glycoprotein</keyword>
<keyword evidence="4" id="KW-0540">Nuclease</keyword>
<dbReference type="InterPro" id="IPR008947">
    <property type="entry name" value="PLipase_C/P1_nuclease_dom_sf"/>
</dbReference>
<evidence type="ECO:0000256" key="3">
    <source>
        <dbReference type="ARBA" id="ARBA00012562"/>
    </source>
</evidence>
<dbReference type="Proteomes" id="UP001054889">
    <property type="component" value="Unassembled WGS sequence"/>
</dbReference>
<keyword evidence="5" id="KW-0479">Metal-binding</keyword>
<dbReference type="AlphaFoldDB" id="A0AAV5CTV5"/>
<keyword evidence="12" id="KW-1185">Reference proteome</keyword>
<dbReference type="PANTHER" id="PTHR33146">
    <property type="entry name" value="ENDONUCLEASE 4"/>
    <property type="match status" value="1"/>
</dbReference>
<dbReference type="GO" id="GO:0006308">
    <property type="term" value="P:DNA catabolic process"/>
    <property type="evidence" value="ECO:0007669"/>
    <property type="project" value="InterPro"/>
</dbReference>
<reference evidence="11" key="1">
    <citation type="journal article" date="2018" name="DNA Res.">
        <title>Multiple hybrid de novo genome assembly of finger millet, an orphan allotetraploid crop.</title>
        <authorList>
            <person name="Hatakeyama M."/>
            <person name="Aluri S."/>
            <person name="Balachadran M.T."/>
            <person name="Sivarajan S.R."/>
            <person name="Patrignani A."/>
            <person name="Gruter S."/>
            <person name="Poveda L."/>
            <person name="Shimizu-Inatsugi R."/>
            <person name="Baeten J."/>
            <person name="Francoijs K.J."/>
            <person name="Nataraja K.N."/>
            <person name="Reddy Y.A.N."/>
            <person name="Phadnis S."/>
            <person name="Ravikumar R.L."/>
            <person name="Schlapbach R."/>
            <person name="Sreeman S.M."/>
            <person name="Shimizu K.K."/>
        </authorList>
    </citation>
    <scope>NUCLEOTIDE SEQUENCE</scope>
</reference>
<evidence type="ECO:0000256" key="1">
    <source>
        <dbReference type="ARBA" id="ARBA00000245"/>
    </source>
</evidence>
<gene>
    <name evidence="11" type="primary">ga18777</name>
    <name evidence="11" type="ORF">PR202_ga18777</name>
</gene>
<dbReference type="GO" id="GO:0004521">
    <property type="term" value="F:RNA endonuclease activity"/>
    <property type="evidence" value="ECO:0007669"/>
    <property type="project" value="UniProtKB-ARBA"/>
</dbReference>
<dbReference type="PANTHER" id="PTHR33146:SF13">
    <property type="entry name" value="ASPERGILLUS NUCLEASE S1"/>
    <property type="match status" value="1"/>
</dbReference>
<dbReference type="CDD" id="cd11010">
    <property type="entry name" value="S1-P1_nuclease"/>
    <property type="match status" value="1"/>
</dbReference>
<evidence type="ECO:0000256" key="6">
    <source>
        <dbReference type="ARBA" id="ARBA00022759"/>
    </source>
</evidence>
<evidence type="ECO:0000256" key="9">
    <source>
        <dbReference type="ARBA" id="ARBA00023180"/>
    </source>
</evidence>
<evidence type="ECO:0000313" key="12">
    <source>
        <dbReference type="Proteomes" id="UP001054889"/>
    </source>
</evidence>
<dbReference type="EC" id="3.1.30.1" evidence="3"/>
<feature type="chain" id="PRO_5043428016" description="Aspergillus nuclease S1" evidence="10">
    <location>
        <begin position="23"/>
        <end position="256"/>
    </location>
</feature>
<dbReference type="SUPFAM" id="SSF48537">
    <property type="entry name" value="Phospholipase C/P1 nuclease"/>
    <property type="match status" value="1"/>
</dbReference>
<keyword evidence="6" id="KW-0255">Endonuclease</keyword>
<keyword evidence="8" id="KW-1015">Disulfide bond</keyword>
<evidence type="ECO:0000256" key="4">
    <source>
        <dbReference type="ARBA" id="ARBA00022722"/>
    </source>
</evidence>
<dbReference type="InterPro" id="IPR003154">
    <property type="entry name" value="S1/P1nuclease"/>
</dbReference>
<evidence type="ECO:0000256" key="10">
    <source>
        <dbReference type="SAM" id="SignalP"/>
    </source>
</evidence>
<dbReference type="GO" id="GO:0000014">
    <property type="term" value="F:single-stranded DNA endodeoxyribonuclease activity"/>
    <property type="evidence" value="ECO:0007669"/>
    <property type="project" value="UniProtKB-ARBA"/>
</dbReference>
<comment type="catalytic activity">
    <reaction evidence="1">
        <text>Endonucleolytic cleavage to 5'-phosphomononucleotide and 5'-phosphooligonucleotide end-products.</text>
        <dbReference type="EC" id="3.1.30.1"/>
    </reaction>
</comment>
<organism evidence="11 12">
    <name type="scientific">Eleusine coracana subsp. coracana</name>
    <dbReference type="NCBI Taxonomy" id="191504"/>
    <lineage>
        <taxon>Eukaryota</taxon>
        <taxon>Viridiplantae</taxon>
        <taxon>Streptophyta</taxon>
        <taxon>Embryophyta</taxon>
        <taxon>Tracheophyta</taxon>
        <taxon>Spermatophyta</taxon>
        <taxon>Magnoliopsida</taxon>
        <taxon>Liliopsida</taxon>
        <taxon>Poales</taxon>
        <taxon>Poaceae</taxon>
        <taxon>PACMAD clade</taxon>
        <taxon>Chloridoideae</taxon>
        <taxon>Cynodonteae</taxon>
        <taxon>Eleusininae</taxon>
        <taxon>Eleusine</taxon>
    </lineage>
</organism>
<keyword evidence="7" id="KW-0378">Hydrolase</keyword>
<sequence>MGVLLLHLLLVAVVARAPAAHAWGKDGHYMTCKVAESFLTEEASTAVKGLLPGWAGGDLAETCSWADDHRSEFPWSIELHFADSEGGCLFNYTIDPTMSLMLLAHFVGDIHQPLHCGRHTDRGGNDIKLNWYTTPSNLHRVWDVDVIEKARKEFYNDERSTMIKAIELNITNGWSHEEKHWEACHNHKNTCADKYAAESAKLACKAYDGVEQGSTLGNDYFFYALPVIQKRIAQGGVRLAAILNKIFSCYGRLRSS</sequence>
<evidence type="ECO:0000256" key="7">
    <source>
        <dbReference type="ARBA" id="ARBA00022801"/>
    </source>
</evidence>
<comment type="caution">
    <text evidence="11">The sequence shown here is derived from an EMBL/GenBank/DDBJ whole genome shotgun (WGS) entry which is preliminary data.</text>
</comment>
<evidence type="ECO:0000256" key="2">
    <source>
        <dbReference type="ARBA" id="ARBA00009547"/>
    </source>
</evidence>
<dbReference type="GO" id="GO:0046872">
    <property type="term" value="F:metal ion binding"/>
    <property type="evidence" value="ECO:0007669"/>
    <property type="project" value="UniProtKB-KW"/>
</dbReference>
<comment type="similarity">
    <text evidence="2">Belongs to the nuclease type I family.</text>
</comment>
<proteinExistence type="inferred from homology"/>
<accession>A0AAV5CTV5</accession>
<evidence type="ECO:0000256" key="5">
    <source>
        <dbReference type="ARBA" id="ARBA00022723"/>
    </source>
</evidence>
<feature type="signal peptide" evidence="10">
    <location>
        <begin position="1"/>
        <end position="22"/>
    </location>
</feature>
<keyword evidence="10" id="KW-0732">Signal</keyword>